<gene>
    <name evidence="6" type="ORF">CP965_07285</name>
</gene>
<protein>
    <recommendedName>
        <fullName evidence="8">4-alpha-L-fucosyltransferase</fullName>
    </recommendedName>
</protein>
<accession>A0A4Q1AUY9</accession>
<evidence type="ECO:0000313" key="6">
    <source>
        <dbReference type="EMBL" id="RXK13593.1"/>
    </source>
</evidence>
<reference evidence="6 7" key="1">
    <citation type="submission" date="2017-09" db="EMBL/GenBank/DDBJ databases">
        <title>Genomics of the genus Arcobacter.</title>
        <authorList>
            <person name="Perez-Cataluna A."/>
            <person name="Figueras M.J."/>
            <person name="Salas-Masso N."/>
        </authorList>
    </citation>
    <scope>NUCLEOTIDE SEQUENCE [LARGE SCALE GENOMIC DNA]</scope>
    <source>
        <strain evidence="6 7">F156-34</strain>
    </source>
</reference>
<proteinExistence type="predicted"/>
<keyword evidence="7" id="KW-1185">Reference proteome</keyword>
<dbReference type="GO" id="GO:0008417">
    <property type="term" value="F:fucosyltransferase activity"/>
    <property type="evidence" value="ECO:0007669"/>
    <property type="project" value="InterPro"/>
</dbReference>
<evidence type="ECO:0008006" key="8">
    <source>
        <dbReference type="Google" id="ProtNLM"/>
    </source>
</evidence>
<name>A0A4Q1AUY9_9BACT</name>
<keyword evidence="2" id="KW-0997">Cell inner membrane</keyword>
<evidence type="ECO:0000256" key="1">
    <source>
        <dbReference type="ARBA" id="ARBA00022475"/>
    </source>
</evidence>
<sequence>MILHIMIMDKFLPSFINFTDKHFGRENHKYVFITSEKYNYGLNKKHEVEFLHTNEEIFHTLLEYMKNSEKIILHGLWRDKVDLLLIKNPHLLSKSYWIMWGGDFYFPKKHSDNRKKIIKNIPYLVTGTTGEIEYVRKHYNAKGKHIKAFVYTSNLFKDIKLNSINTDTIRILVGNSSTETNQHFQVFEKLKKYKHKNIQIYVPLSYGNPSYGMKVMKKGYELFKDKFNPMIDFMNEKNYYEFLSTINIAIFNHNRQQGMGNIITLLGMGKKVYMNPKVSTYKMFLENSIKVFNIDNIDLELINNNQKNNNIKNTKFLFSKESFIQQLKEIFN</sequence>
<dbReference type="GO" id="GO:0009246">
    <property type="term" value="P:enterobacterial common antigen biosynthetic process"/>
    <property type="evidence" value="ECO:0007669"/>
    <property type="project" value="InterPro"/>
</dbReference>
<dbReference type="Pfam" id="PF07429">
    <property type="entry name" value="Glyco_transf_56"/>
    <property type="match status" value="1"/>
</dbReference>
<dbReference type="Proteomes" id="UP000289718">
    <property type="component" value="Unassembled WGS sequence"/>
</dbReference>
<dbReference type="AlphaFoldDB" id="A0A4Q1AUY9"/>
<dbReference type="InterPro" id="IPR009993">
    <property type="entry name" value="WecF"/>
</dbReference>
<dbReference type="OrthoDB" id="1083028at2"/>
<keyword evidence="4" id="KW-0808">Transferase</keyword>
<comment type="caution">
    <text evidence="6">The sequence shown here is derived from an EMBL/GenBank/DDBJ whole genome shotgun (WGS) entry which is preliminary data.</text>
</comment>
<evidence type="ECO:0000256" key="2">
    <source>
        <dbReference type="ARBA" id="ARBA00022519"/>
    </source>
</evidence>
<keyword evidence="3" id="KW-0328">Glycosyltransferase</keyword>
<keyword evidence="1" id="KW-1003">Cell membrane</keyword>
<evidence type="ECO:0000256" key="5">
    <source>
        <dbReference type="ARBA" id="ARBA00023136"/>
    </source>
</evidence>
<keyword evidence="5" id="KW-0472">Membrane</keyword>
<evidence type="ECO:0000256" key="4">
    <source>
        <dbReference type="ARBA" id="ARBA00022679"/>
    </source>
</evidence>
<dbReference type="EMBL" id="NXIE01000002">
    <property type="protein sequence ID" value="RXK13593.1"/>
    <property type="molecule type" value="Genomic_DNA"/>
</dbReference>
<organism evidence="6 7">
    <name type="scientific">Halarcobacter mediterraneus</name>
    <dbReference type="NCBI Taxonomy" id="2023153"/>
    <lineage>
        <taxon>Bacteria</taxon>
        <taxon>Pseudomonadati</taxon>
        <taxon>Campylobacterota</taxon>
        <taxon>Epsilonproteobacteria</taxon>
        <taxon>Campylobacterales</taxon>
        <taxon>Arcobacteraceae</taxon>
        <taxon>Halarcobacter</taxon>
    </lineage>
</organism>
<dbReference type="RefSeq" id="WP_129061416.1">
    <property type="nucleotide sequence ID" value="NZ_NXIE01000002.1"/>
</dbReference>
<evidence type="ECO:0000256" key="3">
    <source>
        <dbReference type="ARBA" id="ARBA00022676"/>
    </source>
</evidence>
<evidence type="ECO:0000313" key="7">
    <source>
        <dbReference type="Proteomes" id="UP000289718"/>
    </source>
</evidence>